<accession>L1L6S1</accession>
<keyword evidence="3" id="KW-1185">Reference proteome</keyword>
<evidence type="ECO:0000313" key="3">
    <source>
        <dbReference type="Proteomes" id="UP000010411"/>
    </source>
</evidence>
<organism evidence="2 3">
    <name type="scientific">Streptomyces ipomoeae 91-03</name>
    <dbReference type="NCBI Taxonomy" id="698759"/>
    <lineage>
        <taxon>Bacteria</taxon>
        <taxon>Bacillati</taxon>
        <taxon>Actinomycetota</taxon>
        <taxon>Actinomycetes</taxon>
        <taxon>Kitasatosporales</taxon>
        <taxon>Streptomycetaceae</taxon>
        <taxon>Streptomyces</taxon>
    </lineage>
</organism>
<feature type="region of interest" description="Disordered" evidence="1">
    <location>
        <begin position="171"/>
        <end position="307"/>
    </location>
</feature>
<evidence type="ECO:0000256" key="1">
    <source>
        <dbReference type="SAM" id="MobiDB-lite"/>
    </source>
</evidence>
<gene>
    <name evidence="2" type="ORF">STRIP9103_00459</name>
</gene>
<comment type="caution">
    <text evidence="2">The sequence shown here is derived from an EMBL/GenBank/DDBJ whole genome shotgun (WGS) entry which is preliminary data.</text>
</comment>
<sequence length="307" mass="32244">PPLGMGMGRGGGGEETSAVHRSPADHHMRVHLLRDSRPRHEPGAAEGVEGRRHLPFTRLDQQTPPGSEPRGRPAGHPAQHVQPIRPTVERDERFVLASLHRKEADLAGGDVRHIRGEDVDPTAQVGRQGRIQIALVRVPAVRHEVAAGTAHRRRVDVGGVQFDLAALVAEGGGQRGPHRTRATAQVDDDGGLGNGGHGLPDKELGTAAGDEHPGFDGDAQPRELGPAEDEFEGQTRDAPVDHGGGLVRGTGGGEDQLRLVLGEDAAGGAQCRDDGGGGEKRGHDSREPFGGPKGAPAVAYRQCTAPR</sequence>
<feature type="region of interest" description="Disordered" evidence="1">
    <location>
        <begin position="1"/>
        <end position="88"/>
    </location>
</feature>
<feature type="compositionally biased region" description="Gly residues" evidence="1">
    <location>
        <begin position="242"/>
        <end position="254"/>
    </location>
</feature>
<dbReference type="Proteomes" id="UP000010411">
    <property type="component" value="Unassembled WGS sequence"/>
</dbReference>
<proteinExistence type="predicted"/>
<feature type="compositionally biased region" description="Basic and acidic residues" evidence="1">
    <location>
        <begin position="271"/>
        <end position="287"/>
    </location>
</feature>
<dbReference type="EMBL" id="AEJC01000082">
    <property type="protein sequence ID" value="EKX68390.1"/>
    <property type="molecule type" value="Genomic_DNA"/>
</dbReference>
<feature type="compositionally biased region" description="Basic and acidic residues" evidence="1">
    <location>
        <begin position="22"/>
        <end position="52"/>
    </location>
</feature>
<dbReference type="AlphaFoldDB" id="L1L6S1"/>
<reference evidence="2 3" key="1">
    <citation type="submission" date="2012-11" db="EMBL/GenBank/DDBJ databases">
        <authorList>
            <person name="Huguet-Tapia J.C."/>
            <person name="Durkin A.S."/>
            <person name="Pettis G.S."/>
            <person name="Badger J.H."/>
        </authorList>
    </citation>
    <scope>NUCLEOTIDE SEQUENCE [LARGE SCALE GENOMIC DNA]</scope>
    <source>
        <strain evidence="2 3">91-03</strain>
    </source>
</reference>
<feature type="compositionally biased region" description="Gly residues" evidence="1">
    <location>
        <begin position="1"/>
        <end position="14"/>
    </location>
</feature>
<protein>
    <submittedName>
        <fullName evidence="2">Uncharacterized protein</fullName>
    </submittedName>
</protein>
<name>L1L6S1_9ACTN</name>
<feature type="compositionally biased region" description="Basic and acidic residues" evidence="1">
    <location>
        <begin position="199"/>
        <end position="221"/>
    </location>
</feature>
<feature type="non-terminal residue" evidence="2">
    <location>
        <position position="1"/>
    </location>
</feature>
<evidence type="ECO:0000313" key="2">
    <source>
        <dbReference type="EMBL" id="EKX68390.1"/>
    </source>
</evidence>